<evidence type="ECO:0000256" key="9">
    <source>
        <dbReference type="ARBA" id="ARBA00023002"/>
    </source>
</evidence>
<dbReference type="AlphaFoldDB" id="A0A0T6B2F9"/>
<dbReference type="GO" id="GO:0005506">
    <property type="term" value="F:iron ion binding"/>
    <property type="evidence" value="ECO:0007669"/>
    <property type="project" value="InterPro"/>
</dbReference>
<accession>A0A0T6B2F9</accession>
<keyword evidence="5 13" id="KW-0349">Heme</keyword>
<protein>
    <submittedName>
        <fullName evidence="16">Cytochrome P450</fullName>
    </submittedName>
</protein>
<evidence type="ECO:0000256" key="15">
    <source>
        <dbReference type="SAM" id="Phobius"/>
    </source>
</evidence>
<dbReference type="PRINTS" id="PR00463">
    <property type="entry name" value="EP450I"/>
</dbReference>
<sequence length="500" mass="57522">MVLFEIILGITALIFLFVLYRKRSHSYWARRNVPFMKPSLIWGNLDNPLLTKHGLKVDIKNAYEYFKRHGHKHGGIFFTSDPVWIPVDLELIKNILQKDFAHFTSHGLSADPERDPLSGNVFNLDGEDWKFVRSKLSPNFSSGKMKMMFNTLLECGVPMIDHVDQQSKRGDALDVKEILASYTTDVIGSCAFGIDCNSFKDPNSDFRRCGRKVFEPSFNNVLRMIVAFVAPFLRHVVKFKMISNDVEKFFMDLVSGLFEYRKANGIVRNDFIQLFIEMREKAKETGEKTLTLPQITAQAFVFFLGGFETSSSTMTLCLHELAFNQDIQDKLRAEVRETMKKNNGELTYDSIMEMKYMDQVVNETLRKYPIVPFVMRACTKDYRVPDSNATISKGMKVFISTLGIHRDPAYYPNPDKFDPERFSDENKSNIPNNAYIPFGEGPRICIGLRFGLMQTKMGLSMLLNKFKFSPPAGEKYDFHFDPKSFNLCKEGSVFLKIEKM</sequence>
<dbReference type="OrthoDB" id="2789670at2759"/>
<dbReference type="FunFam" id="1.10.630.10:FF:000042">
    <property type="entry name" value="Cytochrome P450"/>
    <property type="match status" value="1"/>
</dbReference>
<dbReference type="InterPro" id="IPR001128">
    <property type="entry name" value="Cyt_P450"/>
</dbReference>
<evidence type="ECO:0000256" key="2">
    <source>
        <dbReference type="ARBA" id="ARBA00004174"/>
    </source>
</evidence>
<comment type="subcellular location">
    <subcellularLocation>
        <location evidence="3">Endoplasmic reticulum membrane</location>
        <topology evidence="3">Peripheral membrane protein</topology>
    </subcellularLocation>
    <subcellularLocation>
        <location evidence="2">Microsome membrane</location>
        <topology evidence="2">Peripheral membrane protein</topology>
    </subcellularLocation>
</comment>
<dbReference type="PANTHER" id="PTHR24292">
    <property type="entry name" value="CYTOCHROME P450"/>
    <property type="match status" value="1"/>
</dbReference>
<evidence type="ECO:0000256" key="6">
    <source>
        <dbReference type="ARBA" id="ARBA00022723"/>
    </source>
</evidence>
<dbReference type="EMBL" id="LJIG01016095">
    <property type="protein sequence ID" value="KRT81631.1"/>
    <property type="molecule type" value="Genomic_DNA"/>
</dbReference>
<keyword evidence="15" id="KW-0812">Transmembrane</keyword>
<dbReference type="Proteomes" id="UP000051574">
    <property type="component" value="Unassembled WGS sequence"/>
</dbReference>
<dbReference type="CDD" id="cd11056">
    <property type="entry name" value="CYP6-like"/>
    <property type="match status" value="1"/>
</dbReference>
<evidence type="ECO:0000313" key="17">
    <source>
        <dbReference type="Proteomes" id="UP000051574"/>
    </source>
</evidence>
<name>A0A0T6B2F9_9SCAR</name>
<dbReference type="GO" id="GO:0005789">
    <property type="term" value="C:endoplasmic reticulum membrane"/>
    <property type="evidence" value="ECO:0007669"/>
    <property type="project" value="UniProtKB-SubCell"/>
</dbReference>
<evidence type="ECO:0000256" key="1">
    <source>
        <dbReference type="ARBA" id="ARBA00001971"/>
    </source>
</evidence>
<keyword evidence="15" id="KW-1133">Transmembrane helix</keyword>
<dbReference type="InterPro" id="IPR017972">
    <property type="entry name" value="Cyt_P450_CS"/>
</dbReference>
<keyword evidence="17" id="KW-1185">Reference proteome</keyword>
<keyword evidence="12 15" id="KW-0472">Membrane</keyword>
<evidence type="ECO:0000256" key="13">
    <source>
        <dbReference type="PIRSR" id="PIRSR602401-1"/>
    </source>
</evidence>
<keyword evidence="7" id="KW-0256">Endoplasmic reticulum</keyword>
<evidence type="ECO:0000256" key="8">
    <source>
        <dbReference type="ARBA" id="ARBA00022848"/>
    </source>
</evidence>
<keyword evidence="10 13" id="KW-0408">Iron</keyword>
<evidence type="ECO:0000256" key="10">
    <source>
        <dbReference type="ARBA" id="ARBA00023004"/>
    </source>
</evidence>
<dbReference type="GO" id="GO:0020037">
    <property type="term" value="F:heme binding"/>
    <property type="evidence" value="ECO:0007669"/>
    <property type="project" value="InterPro"/>
</dbReference>
<evidence type="ECO:0000313" key="16">
    <source>
        <dbReference type="EMBL" id="KRT81631.1"/>
    </source>
</evidence>
<keyword evidence="8" id="KW-0492">Microsome</keyword>
<evidence type="ECO:0000256" key="7">
    <source>
        <dbReference type="ARBA" id="ARBA00022824"/>
    </source>
</evidence>
<evidence type="ECO:0000256" key="4">
    <source>
        <dbReference type="ARBA" id="ARBA00010617"/>
    </source>
</evidence>
<organism evidence="16 17">
    <name type="scientific">Oryctes borbonicus</name>
    <dbReference type="NCBI Taxonomy" id="1629725"/>
    <lineage>
        <taxon>Eukaryota</taxon>
        <taxon>Metazoa</taxon>
        <taxon>Ecdysozoa</taxon>
        <taxon>Arthropoda</taxon>
        <taxon>Hexapoda</taxon>
        <taxon>Insecta</taxon>
        <taxon>Pterygota</taxon>
        <taxon>Neoptera</taxon>
        <taxon>Endopterygota</taxon>
        <taxon>Coleoptera</taxon>
        <taxon>Polyphaga</taxon>
        <taxon>Scarabaeiformia</taxon>
        <taxon>Scarabaeidae</taxon>
        <taxon>Dynastinae</taxon>
        <taxon>Oryctes</taxon>
    </lineage>
</organism>
<dbReference type="Pfam" id="PF00067">
    <property type="entry name" value="p450"/>
    <property type="match status" value="1"/>
</dbReference>
<keyword evidence="9 14" id="KW-0560">Oxidoreductase</keyword>
<evidence type="ECO:0000256" key="14">
    <source>
        <dbReference type="RuleBase" id="RU000461"/>
    </source>
</evidence>
<evidence type="ECO:0000256" key="5">
    <source>
        <dbReference type="ARBA" id="ARBA00022617"/>
    </source>
</evidence>
<feature type="transmembrane region" description="Helical" evidence="15">
    <location>
        <begin position="6"/>
        <end position="21"/>
    </location>
</feature>
<reference evidence="16 17" key="1">
    <citation type="submission" date="2015-09" db="EMBL/GenBank/DDBJ databases">
        <title>Draft genome of the scarab beetle Oryctes borbonicus.</title>
        <authorList>
            <person name="Meyer J.M."/>
            <person name="Markov G.V."/>
            <person name="Baskaran P."/>
            <person name="Herrmann M."/>
            <person name="Sommer R.J."/>
            <person name="Roedelsperger C."/>
        </authorList>
    </citation>
    <scope>NUCLEOTIDE SEQUENCE [LARGE SCALE GENOMIC DNA]</scope>
    <source>
        <strain evidence="16">OB123</strain>
        <tissue evidence="16">Whole animal</tissue>
    </source>
</reference>
<dbReference type="Gene3D" id="1.10.630.10">
    <property type="entry name" value="Cytochrome P450"/>
    <property type="match status" value="1"/>
</dbReference>
<keyword evidence="11 14" id="KW-0503">Monooxygenase</keyword>
<dbReference type="SUPFAM" id="SSF48264">
    <property type="entry name" value="Cytochrome P450"/>
    <property type="match status" value="1"/>
</dbReference>
<gene>
    <name evidence="16" type="ORF">AMK59_4927</name>
</gene>
<feature type="binding site" description="axial binding residue" evidence="13">
    <location>
        <position position="445"/>
    </location>
    <ligand>
        <name>heme</name>
        <dbReference type="ChEBI" id="CHEBI:30413"/>
    </ligand>
    <ligandPart>
        <name>Fe</name>
        <dbReference type="ChEBI" id="CHEBI:18248"/>
    </ligandPart>
</feature>
<dbReference type="InterPro" id="IPR036396">
    <property type="entry name" value="Cyt_P450_sf"/>
</dbReference>
<evidence type="ECO:0000256" key="11">
    <source>
        <dbReference type="ARBA" id="ARBA00023033"/>
    </source>
</evidence>
<evidence type="ECO:0000256" key="3">
    <source>
        <dbReference type="ARBA" id="ARBA00004406"/>
    </source>
</evidence>
<dbReference type="GO" id="GO:0016705">
    <property type="term" value="F:oxidoreductase activity, acting on paired donors, with incorporation or reduction of molecular oxygen"/>
    <property type="evidence" value="ECO:0007669"/>
    <property type="project" value="InterPro"/>
</dbReference>
<dbReference type="PRINTS" id="PR00385">
    <property type="entry name" value="P450"/>
</dbReference>
<evidence type="ECO:0000256" key="12">
    <source>
        <dbReference type="ARBA" id="ARBA00023136"/>
    </source>
</evidence>
<keyword evidence="6 13" id="KW-0479">Metal-binding</keyword>
<dbReference type="InterPro" id="IPR050476">
    <property type="entry name" value="Insect_CytP450_Detox"/>
</dbReference>
<proteinExistence type="inferred from homology"/>
<comment type="similarity">
    <text evidence="4 14">Belongs to the cytochrome P450 family.</text>
</comment>
<comment type="cofactor">
    <cofactor evidence="1 13">
        <name>heme</name>
        <dbReference type="ChEBI" id="CHEBI:30413"/>
    </cofactor>
</comment>
<dbReference type="InterPro" id="IPR002401">
    <property type="entry name" value="Cyt_P450_E_grp-I"/>
</dbReference>
<comment type="caution">
    <text evidence="16">The sequence shown here is derived from an EMBL/GenBank/DDBJ whole genome shotgun (WGS) entry which is preliminary data.</text>
</comment>
<dbReference type="PANTHER" id="PTHR24292:SF100">
    <property type="entry name" value="CYTOCHROME P450 6A16, ISOFORM B-RELATED"/>
    <property type="match status" value="1"/>
</dbReference>
<dbReference type="GO" id="GO:0004497">
    <property type="term" value="F:monooxygenase activity"/>
    <property type="evidence" value="ECO:0007669"/>
    <property type="project" value="UniProtKB-KW"/>
</dbReference>
<dbReference type="PROSITE" id="PS00086">
    <property type="entry name" value="CYTOCHROME_P450"/>
    <property type="match status" value="1"/>
</dbReference>